<sequence>MTNCRSYAKTHWQKDVRYWAASALSGVGAAAAEFAAKAPLLRPGRAKVVQEVKVRAAKSKEAEIVGLLREGMFVTVHEVCTKSAHVEYAVTGLTGWVTLSKNSEPVLKEDAWAPRPSVKKVPRASEPHREPCEKAAGTCAGDHRSLPESAWKRIHQKFQQPAPSSTSPSSTIQDGEAIACRANWSGDHRSLPESAWKRIHQKFQQTAPSSTSPSSTIQDGEAIACRANWSGDHRSLPESAWKRIHQKFQQTASSSTSPSSTIQDGEAIACRADWSGDHRSLPESAWNRIHEAFDGPRRPEPAAASGWWMLFWQQAMRDMCCSR</sequence>
<dbReference type="Proteomes" id="UP000601435">
    <property type="component" value="Unassembled WGS sequence"/>
</dbReference>
<proteinExistence type="predicted"/>
<protein>
    <recommendedName>
        <fullName evidence="4">SH3 domain-containing protein</fullName>
    </recommendedName>
</protein>
<dbReference type="EMBL" id="CAJNJA010097696">
    <property type="protein sequence ID" value="CAE7942793.1"/>
    <property type="molecule type" value="Genomic_DNA"/>
</dbReference>
<keyword evidence="3" id="KW-1185">Reference proteome</keyword>
<evidence type="ECO:0000256" key="1">
    <source>
        <dbReference type="SAM" id="MobiDB-lite"/>
    </source>
</evidence>
<evidence type="ECO:0000313" key="2">
    <source>
        <dbReference type="EMBL" id="CAE7942793.1"/>
    </source>
</evidence>
<reference evidence="2" key="1">
    <citation type="submission" date="2021-02" db="EMBL/GenBank/DDBJ databases">
        <authorList>
            <person name="Dougan E. K."/>
            <person name="Rhodes N."/>
            <person name="Thang M."/>
            <person name="Chan C."/>
        </authorList>
    </citation>
    <scope>NUCLEOTIDE SEQUENCE</scope>
</reference>
<feature type="region of interest" description="Disordered" evidence="1">
    <location>
        <begin position="114"/>
        <end position="144"/>
    </location>
</feature>
<evidence type="ECO:0000313" key="3">
    <source>
        <dbReference type="Proteomes" id="UP000601435"/>
    </source>
</evidence>
<accession>A0A813CE97</accession>
<organism evidence="2 3">
    <name type="scientific">Symbiodinium necroappetens</name>
    <dbReference type="NCBI Taxonomy" id="1628268"/>
    <lineage>
        <taxon>Eukaryota</taxon>
        <taxon>Sar</taxon>
        <taxon>Alveolata</taxon>
        <taxon>Dinophyceae</taxon>
        <taxon>Suessiales</taxon>
        <taxon>Symbiodiniaceae</taxon>
        <taxon>Symbiodinium</taxon>
    </lineage>
</organism>
<gene>
    <name evidence="2" type="ORF">SNEC2469_LOCUS34794</name>
</gene>
<name>A0A813CE97_9DINO</name>
<dbReference type="AlphaFoldDB" id="A0A813CE97"/>
<evidence type="ECO:0008006" key="4">
    <source>
        <dbReference type="Google" id="ProtNLM"/>
    </source>
</evidence>
<dbReference type="OrthoDB" id="443821at2759"/>
<comment type="caution">
    <text evidence="2">The sequence shown here is derived from an EMBL/GenBank/DDBJ whole genome shotgun (WGS) entry which is preliminary data.</text>
</comment>
<feature type="compositionally biased region" description="Basic and acidic residues" evidence="1">
    <location>
        <begin position="123"/>
        <end position="133"/>
    </location>
</feature>